<evidence type="ECO:0000256" key="6">
    <source>
        <dbReference type="ARBA" id="ARBA00023136"/>
    </source>
</evidence>
<proteinExistence type="predicted"/>
<accession>A0A819KNI8</accession>
<dbReference type="GO" id="GO:0005886">
    <property type="term" value="C:plasma membrane"/>
    <property type="evidence" value="ECO:0007669"/>
    <property type="project" value="TreeGrafter"/>
</dbReference>
<dbReference type="GO" id="GO:0005261">
    <property type="term" value="F:monoatomic cation channel activity"/>
    <property type="evidence" value="ECO:0007669"/>
    <property type="project" value="TreeGrafter"/>
</dbReference>
<evidence type="ECO:0000259" key="11">
    <source>
        <dbReference type="Pfam" id="PF25508"/>
    </source>
</evidence>
<evidence type="ECO:0000256" key="7">
    <source>
        <dbReference type="ARBA" id="ARBA00023303"/>
    </source>
</evidence>
<dbReference type="Pfam" id="PF00520">
    <property type="entry name" value="Ion_trans"/>
    <property type="match status" value="1"/>
</dbReference>
<dbReference type="InterPro" id="IPR041491">
    <property type="entry name" value="TRPM_SLOG"/>
</dbReference>
<feature type="transmembrane region" description="Helical" evidence="8">
    <location>
        <begin position="823"/>
        <end position="847"/>
    </location>
</feature>
<evidence type="ECO:0000259" key="9">
    <source>
        <dbReference type="Pfam" id="PF00520"/>
    </source>
</evidence>
<evidence type="ECO:0000256" key="8">
    <source>
        <dbReference type="SAM" id="Phobius"/>
    </source>
</evidence>
<feature type="transmembrane region" description="Helical" evidence="8">
    <location>
        <begin position="961"/>
        <end position="986"/>
    </location>
</feature>
<feature type="transmembrane region" description="Helical" evidence="8">
    <location>
        <begin position="1022"/>
        <end position="1040"/>
    </location>
</feature>
<dbReference type="InterPro" id="IPR057366">
    <property type="entry name" value="TRPM-like"/>
</dbReference>
<keyword evidence="2" id="KW-0813">Transport</keyword>
<dbReference type="Pfam" id="PF18139">
    <property type="entry name" value="LSDAT_euk"/>
    <property type="match status" value="1"/>
</dbReference>
<keyword evidence="6 8" id="KW-0472">Membrane</keyword>
<comment type="subcellular location">
    <subcellularLocation>
        <location evidence="1">Membrane</location>
        <topology evidence="1">Multi-pass membrane protein</topology>
    </subcellularLocation>
</comment>
<evidence type="ECO:0000256" key="5">
    <source>
        <dbReference type="ARBA" id="ARBA00023065"/>
    </source>
</evidence>
<evidence type="ECO:0000313" key="12">
    <source>
        <dbReference type="EMBL" id="CAF3949856.1"/>
    </source>
</evidence>
<feature type="domain" description="Ion transport" evidence="9">
    <location>
        <begin position="783"/>
        <end position="997"/>
    </location>
</feature>
<evidence type="ECO:0000259" key="10">
    <source>
        <dbReference type="Pfam" id="PF18139"/>
    </source>
</evidence>
<evidence type="ECO:0000313" key="13">
    <source>
        <dbReference type="Proteomes" id="UP000663836"/>
    </source>
</evidence>
<dbReference type="PANTHER" id="PTHR13800:SF1">
    <property type="entry name" value="TRANSIENT RECEPTOR POTENTIAL CATION CHANNEL TRPM"/>
    <property type="match status" value="1"/>
</dbReference>
<dbReference type="InterPro" id="IPR005821">
    <property type="entry name" value="Ion_trans_dom"/>
</dbReference>
<comment type="caution">
    <text evidence="12">The sequence shown here is derived from an EMBL/GenBank/DDBJ whole genome shotgun (WGS) entry which is preliminary data.</text>
</comment>
<feature type="transmembrane region" description="Helical" evidence="8">
    <location>
        <begin position="673"/>
        <end position="696"/>
    </location>
</feature>
<protein>
    <submittedName>
        <fullName evidence="12">Uncharacterized protein</fullName>
    </submittedName>
</protein>
<gene>
    <name evidence="12" type="ORF">JBS370_LOCUS23471</name>
</gene>
<dbReference type="Pfam" id="PF25508">
    <property type="entry name" value="TRPM2"/>
    <property type="match status" value="1"/>
</dbReference>
<organism evidence="12 13">
    <name type="scientific">Rotaria sordida</name>
    <dbReference type="NCBI Taxonomy" id="392033"/>
    <lineage>
        <taxon>Eukaryota</taxon>
        <taxon>Metazoa</taxon>
        <taxon>Spiralia</taxon>
        <taxon>Gnathifera</taxon>
        <taxon>Rotifera</taxon>
        <taxon>Eurotatoria</taxon>
        <taxon>Bdelloidea</taxon>
        <taxon>Philodinida</taxon>
        <taxon>Philodinidae</taxon>
        <taxon>Rotaria</taxon>
    </lineage>
</organism>
<keyword evidence="4 8" id="KW-1133">Transmembrane helix</keyword>
<feature type="domain" description="TRPM SLOG" evidence="10">
    <location>
        <begin position="56"/>
        <end position="332"/>
    </location>
</feature>
<sequence length="1163" mass="135609">MATNITNLNLNINPLINIPLSIATGLIHNDSNYILNVLGIKSHGTITFRRNCSNRANFIRISSDFSPTRIKELFLGQHHDKRPILVISITGNVREYNMKSKLFRILRQGLLKIAKTTDVWIITDGITSNITKLLGEIIRTNPYPSRPIYLMGIVSWGCMSGVEQFDVHGTNAIYSKSKNDEKPLEPNHTHFIFIDDGTKYKHEGEIEFRAQFERAITEETLLLQTTTNYNQRKDKLTRSYSHEDSVSVVLVVVDNGLDTIRKVYESVVKNKIPAVLIQGTGGCCDLFAKCYHLYDEYHSERKLSDQANNNTSSLATEIKNKIREKLQTILNRLNIGSHKNILDKNERIDYFELIYECVETRNIYLNFLDLKIHNHVDVGVDLAILQALLKVTSENDLSERNIEQKREQLNLAFEWKRIDIMTNFIMKDEKDWKTIDLDDLFEKALLQNQINFVQLFLDHDFPLNDLYDNTNKLLNLYKNENYDFKVDLNNPLRSIYTEIIQPFIGDFFQVDVIFSSNNSSEDSSTGSSSNHHHHQQQRNLQSIDYSLLTMNEIDVDKELFLWSVLTGKQELALLFWARTKNKVCAALIAMLIYKNKARKEKEIIYNEWANIFENLAGQILGKFYSIHPYECTQAIIRQIPQFGNVTWLHLAVMAEAKLFIAQRGIQDVLNDIWYGYIDHTVGNGLIIFSSFMLWYSGYLPYQKQLTKGNDKFKKNDYSHVIFLMLFSYVILCDFFPLYEFESDGCLPNTEKNSHSKRLLNNINKDSMSNLTINEDISSKFGLQQHNRPTVSEIILTIWIYTLLCEGIRQLISMEVPSMYRKLGAYFTIFWNKLDVLAIFLFFIAFILRFLPMSQCFCAARIILALDLSIWYIRGLEIFSAVKRLGPKLVMIGEMAQDLKFFMLMLTVFLLAFGVPTYSLIFGVQKFSWHIPRVILNVAYWQVFGELEVLDDIEKNYEISGYVVFILLIAYMTVASVLLINLLIAMFSHTLDRLHADTDCIWKFQRYSLVCHHLTRPSLPPPLIIFSHIYRLMIYVFSRIFKRKWFYTKNIERKNREKFKIIINEMLTKKIEAIEDALGNEVYLFSLKIDRKQIDYQNDFNEERVYSSQEIILNKVKTLEKQIQVIQHRQDDMFQYLQCLMNGMKKIGGDDIEIPKQCSIDCLL</sequence>
<evidence type="ECO:0000256" key="2">
    <source>
        <dbReference type="ARBA" id="ARBA00022448"/>
    </source>
</evidence>
<evidence type="ECO:0000256" key="3">
    <source>
        <dbReference type="ARBA" id="ARBA00022692"/>
    </source>
</evidence>
<feature type="transmembrane region" description="Helical" evidence="8">
    <location>
        <begin position="717"/>
        <end position="738"/>
    </location>
</feature>
<dbReference type="PANTHER" id="PTHR13800">
    <property type="entry name" value="TRANSIENT RECEPTOR POTENTIAL CATION CHANNEL, SUBFAMILY M, MEMBER 6"/>
    <property type="match status" value="1"/>
</dbReference>
<feature type="transmembrane region" description="Helical" evidence="8">
    <location>
        <begin position="793"/>
        <end position="811"/>
    </location>
</feature>
<keyword evidence="7" id="KW-0407">Ion channel</keyword>
<reference evidence="12" key="1">
    <citation type="submission" date="2021-02" db="EMBL/GenBank/DDBJ databases">
        <authorList>
            <person name="Nowell W R."/>
        </authorList>
    </citation>
    <scope>NUCLEOTIDE SEQUENCE</scope>
</reference>
<keyword evidence="5" id="KW-0406">Ion transport</keyword>
<name>A0A819KNI8_9BILA</name>
<dbReference type="GO" id="GO:0030001">
    <property type="term" value="P:metal ion transport"/>
    <property type="evidence" value="ECO:0007669"/>
    <property type="project" value="TreeGrafter"/>
</dbReference>
<dbReference type="Proteomes" id="UP000663836">
    <property type="component" value="Unassembled WGS sequence"/>
</dbReference>
<feature type="transmembrane region" description="Helical" evidence="8">
    <location>
        <begin position="900"/>
        <end position="923"/>
    </location>
</feature>
<feature type="domain" description="TRPM-like" evidence="11">
    <location>
        <begin position="425"/>
        <end position="662"/>
    </location>
</feature>
<dbReference type="InterPro" id="IPR050927">
    <property type="entry name" value="TRPM"/>
</dbReference>
<keyword evidence="3 8" id="KW-0812">Transmembrane</keyword>
<dbReference type="AlphaFoldDB" id="A0A819KNI8"/>
<evidence type="ECO:0000256" key="4">
    <source>
        <dbReference type="ARBA" id="ARBA00022989"/>
    </source>
</evidence>
<evidence type="ECO:0000256" key="1">
    <source>
        <dbReference type="ARBA" id="ARBA00004141"/>
    </source>
</evidence>
<dbReference type="EMBL" id="CAJOBD010003464">
    <property type="protein sequence ID" value="CAF3949856.1"/>
    <property type="molecule type" value="Genomic_DNA"/>
</dbReference>